<organism evidence="1 2">
    <name type="scientific">Thelephora ganbajun</name>
    <name type="common">Ganba fungus</name>
    <dbReference type="NCBI Taxonomy" id="370292"/>
    <lineage>
        <taxon>Eukaryota</taxon>
        <taxon>Fungi</taxon>
        <taxon>Dikarya</taxon>
        <taxon>Basidiomycota</taxon>
        <taxon>Agaricomycotina</taxon>
        <taxon>Agaricomycetes</taxon>
        <taxon>Thelephorales</taxon>
        <taxon>Thelephoraceae</taxon>
        <taxon>Thelephora</taxon>
    </lineage>
</organism>
<reference evidence="1" key="2">
    <citation type="journal article" date="2020" name="Nat. Commun.">
        <title>Large-scale genome sequencing of mycorrhizal fungi provides insights into the early evolution of symbiotic traits.</title>
        <authorList>
            <person name="Miyauchi S."/>
            <person name="Kiss E."/>
            <person name="Kuo A."/>
            <person name="Drula E."/>
            <person name="Kohler A."/>
            <person name="Sanchez-Garcia M."/>
            <person name="Morin E."/>
            <person name="Andreopoulos B."/>
            <person name="Barry K.W."/>
            <person name="Bonito G."/>
            <person name="Buee M."/>
            <person name="Carver A."/>
            <person name="Chen C."/>
            <person name="Cichocki N."/>
            <person name="Clum A."/>
            <person name="Culley D."/>
            <person name="Crous P.W."/>
            <person name="Fauchery L."/>
            <person name="Girlanda M."/>
            <person name="Hayes R.D."/>
            <person name="Keri Z."/>
            <person name="LaButti K."/>
            <person name="Lipzen A."/>
            <person name="Lombard V."/>
            <person name="Magnuson J."/>
            <person name="Maillard F."/>
            <person name="Murat C."/>
            <person name="Nolan M."/>
            <person name="Ohm R.A."/>
            <person name="Pangilinan J."/>
            <person name="Pereira M.F."/>
            <person name="Perotto S."/>
            <person name="Peter M."/>
            <person name="Pfister S."/>
            <person name="Riley R."/>
            <person name="Sitrit Y."/>
            <person name="Stielow J.B."/>
            <person name="Szollosi G."/>
            <person name="Zifcakova L."/>
            <person name="Stursova M."/>
            <person name="Spatafora J.W."/>
            <person name="Tedersoo L."/>
            <person name="Vaario L.M."/>
            <person name="Yamada A."/>
            <person name="Yan M."/>
            <person name="Wang P."/>
            <person name="Xu J."/>
            <person name="Bruns T."/>
            <person name="Baldrian P."/>
            <person name="Vilgalys R."/>
            <person name="Dunand C."/>
            <person name="Henrissat B."/>
            <person name="Grigoriev I.V."/>
            <person name="Hibbett D."/>
            <person name="Nagy L.G."/>
            <person name="Martin F.M."/>
        </authorList>
    </citation>
    <scope>NUCLEOTIDE SEQUENCE</scope>
    <source>
        <strain evidence="1">P2</strain>
    </source>
</reference>
<protein>
    <submittedName>
        <fullName evidence="1">Uncharacterized protein</fullName>
    </submittedName>
</protein>
<evidence type="ECO:0000313" key="1">
    <source>
        <dbReference type="EMBL" id="KAF9647847.1"/>
    </source>
</evidence>
<name>A0ACB6ZE48_THEGA</name>
<proteinExistence type="predicted"/>
<keyword evidence="2" id="KW-1185">Reference proteome</keyword>
<comment type="caution">
    <text evidence="1">The sequence shown here is derived from an EMBL/GenBank/DDBJ whole genome shotgun (WGS) entry which is preliminary data.</text>
</comment>
<accession>A0ACB6ZE48</accession>
<dbReference type="EMBL" id="MU118025">
    <property type="protein sequence ID" value="KAF9647847.1"/>
    <property type="molecule type" value="Genomic_DNA"/>
</dbReference>
<evidence type="ECO:0000313" key="2">
    <source>
        <dbReference type="Proteomes" id="UP000886501"/>
    </source>
</evidence>
<gene>
    <name evidence="1" type="ORF">BDM02DRAFT_3187667</name>
</gene>
<sequence>MLVRLAFFIKTYIMESSFFNQNCLVDKDEEDDDSTSQSGPPQIPMEVNDKTDGVNTGAYTCLAGSLAEGFDQAHPMIPNSPTHDLDVFHRCRRDPRNIVLDSVQPGTVPHIVITPPEFDWADLLTMQENAAPLQQHPEYYLCVPGSGPTSLLATVTTERAGQEVQAEISIADSVERENDSLPNDAALVNNAQAMRVFSPSLFTGIIEAASQERELMPRLLRSLYKRLFSTCAAAASNVAHNLRSRYSSSTAMPELFSRLETPITWSDPASPLLSFFRQLPGTLIIDSVTPFTIPHIIISEPPIWDYNPYVNMHNSTQSPQDAGWGQSLVVLSPVVDFVNLPEEVPPELGESTSGYSTIAQYAESEGEGDMWEPDSPSEGSVVGSPASTAFQTPGLLTPIDEEEEFDLMIFSPSPPRDSQLSPVEGGDLMLEDVPQDVEMFCDDEDDLPPLDSWYQDIAARSGYVLST</sequence>
<reference evidence="1" key="1">
    <citation type="submission" date="2019-10" db="EMBL/GenBank/DDBJ databases">
        <authorList>
            <consortium name="DOE Joint Genome Institute"/>
            <person name="Kuo A."/>
            <person name="Miyauchi S."/>
            <person name="Kiss E."/>
            <person name="Drula E."/>
            <person name="Kohler A."/>
            <person name="Sanchez-Garcia M."/>
            <person name="Andreopoulos B."/>
            <person name="Barry K.W."/>
            <person name="Bonito G."/>
            <person name="Buee M."/>
            <person name="Carver A."/>
            <person name="Chen C."/>
            <person name="Cichocki N."/>
            <person name="Clum A."/>
            <person name="Culley D."/>
            <person name="Crous P.W."/>
            <person name="Fauchery L."/>
            <person name="Girlanda M."/>
            <person name="Hayes R."/>
            <person name="Keri Z."/>
            <person name="Labutti K."/>
            <person name="Lipzen A."/>
            <person name="Lombard V."/>
            <person name="Magnuson J."/>
            <person name="Maillard F."/>
            <person name="Morin E."/>
            <person name="Murat C."/>
            <person name="Nolan M."/>
            <person name="Ohm R."/>
            <person name="Pangilinan J."/>
            <person name="Pereira M."/>
            <person name="Perotto S."/>
            <person name="Peter M."/>
            <person name="Riley R."/>
            <person name="Sitrit Y."/>
            <person name="Stielow B."/>
            <person name="Szollosi G."/>
            <person name="Zifcakova L."/>
            <person name="Stursova M."/>
            <person name="Spatafora J.W."/>
            <person name="Tedersoo L."/>
            <person name="Vaario L.-M."/>
            <person name="Yamada A."/>
            <person name="Yan M."/>
            <person name="Wang P."/>
            <person name="Xu J."/>
            <person name="Bruns T."/>
            <person name="Baldrian P."/>
            <person name="Vilgalys R."/>
            <person name="Henrissat B."/>
            <person name="Grigoriev I.V."/>
            <person name="Hibbett D."/>
            <person name="Nagy L.G."/>
            <person name="Martin F.M."/>
        </authorList>
    </citation>
    <scope>NUCLEOTIDE SEQUENCE</scope>
    <source>
        <strain evidence="1">P2</strain>
    </source>
</reference>
<dbReference type="Proteomes" id="UP000886501">
    <property type="component" value="Unassembled WGS sequence"/>
</dbReference>